<dbReference type="KEGG" id="saga:M5M_03010"/>
<dbReference type="EMBL" id="CP003746">
    <property type="protein sequence ID" value="AFU97813.1"/>
    <property type="molecule type" value="Genomic_DNA"/>
</dbReference>
<dbReference type="STRING" id="1117647.M5M_03010"/>
<evidence type="ECO:0000313" key="2">
    <source>
        <dbReference type="EMBL" id="AFU97813.1"/>
    </source>
</evidence>
<keyword evidence="1" id="KW-0472">Membrane</keyword>
<dbReference type="OrthoDB" id="9182155at2"/>
<name>K4KIL8_SIMAS</name>
<dbReference type="eggNOG" id="ENOG503125V">
    <property type="taxonomic scope" value="Bacteria"/>
</dbReference>
<keyword evidence="1" id="KW-0812">Transmembrane</keyword>
<feature type="transmembrane region" description="Helical" evidence="1">
    <location>
        <begin position="76"/>
        <end position="94"/>
    </location>
</feature>
<organism evidence="2 3">
    <name type="scientific">Simiduia agarivorans (strain DSM 21679 / JCM 13881 / BCRC 17597 / SA1)</name>
    <dbReference type="NCBI Taxonomy" id="1117647"/>
    <lineage>
        <taxon>Bacteria</taxon>
        <taxon>Pseudomonadati</taxon>
        <taxon>Pseudomonadota</taxon>
        <taxon>Gammaproteobacteria</taxon>
        <taxon>Cellvibrionales</taxon>
        <taxon>Cellvibrionaceae</taxon>
        <taxon>Simiduia</taxon>
    </lineage>
</organism>
<evidence type="ECO:0000256" key="1">
    <source>
        <dbReference type="SAM" id="Phobius"/>
    </source>
</evidence>
<keyword evidence="3" id="KW-1185">Reference proteome</keyword>
<feature type="transmembrane region" description="Helical" evidence="1">
    <location>
        <begin position="43"/>
        <end position="64"/>
    </location>
</feature>
<feature type="transmembrane region" description="Helical" evidence="1">
    <location>
        <begin position="161"/>
        <end position="179"/>
    </location>
</feature>
<reference evidence="2 3" key="1">
    <citation type="journal article" date="2013" name="Genome Announc.">
        <title>Complete genome sequence of Simiduia agarivorans SA1(T), a marine bacterium able to degrade a variety of polysaccharides.</title>
        <authorList>
            <person name="Lin S.Y."/>
            <person name="Shieh W.Y."/>
            <person name="Chen J.S."/>
            <person name="Tang S.L."/>
        </authorList>
    </citation>
    <scope>NUCLEOTIDE SEQUENCE [LARGE SCALE GENOMIC DNA]</scope>
    <source>
        <strain evidence="3">DSM 21679 / JCM 13881 / BCRC 17597 / SA1</strain>
    </source>
</reference>
<sequence>MDVLNNREWSILIWFTALALYVGLSPRMQEVRASLIDVIQSFFVWKIQSVLFLALSYVSIVVYFLHEMDMWHIGQLKSTLIWFFAVAFLSFFDIENYKKDSGLFKKTLLDNIKLIALVEFLIGFYVLPFLAELILFPVLVLITMPHAYSQTDEKYKSVETLFGTILAIFGFSLIIYALYELATNFFVFTKPETAEDFLLPPFLTLAYLPFIFALVIYTTYENIFVRLQFSIKNKWVKRFTKAFALIVFNFHIKDLERWVWMLQVRDTNNLRDVFKAWKDFRAMRKVEKTPPSISKNEGWSPYEAQGFLKEHGIETGYYKELQGDWFASSPYVEFGDGLIKANIAYYIDGNSRSARSLRVTVNINDGKDTDLARNKMLDAVETLFQKSTNHILPEKIKEAIINEKNIDDIYDLYSVSFENEVCANHRLNGSTLRFCIAMLEDSQKH</sequence>
<gene>
    <name evidence="2" type="ordered locus">M5M_03010</name>
</gene>
<dbReference type="RefSeq" id="WP_015045986.1">
    <property type="nucleotide sequence ID" value="NC_018868.3"/>
</dbReference>
<dbReference type="AlphaFoldDB" id="K4KIL8"/>
<feature type="transmembrane region" description="Helical" evidence="1">
    <location>
        <begin position="114"/>
        <end position="140"/>
    </location>
</feature>
<evidence type="ECO:0000313" key="3">
    <source>
        <dbReference type="Proteomes" id="UP000000466"/>
    </source>
</evidence>
<accession>K4KIL8</accession>
<proteinExistence type="predicted"/>
<protein>
    <submittedName>
        <fullName evidence="2">Inner membrane protein</fullName>
    </submittedName>
</protein>
<keyword evidence="1" id="KW-1133">Transmembrane helix</keyword>
<dbReference type="Proteomes" id="UP000000466">
    <property type="component" value="Chromosome"/>
</dbReference>
<feature type="transmembrane region" description="Helical" evidence="1">
    <location>
        <begin position="199"/>
        <end position="220"/>
    </location>
</feature>
<dbReference type="HOGENOM" id="CLU_046134_0_0_6"/>